<protein>
    <submittedName>
        <fullName evidence="2">Uncharacterized protein</fullName>
    </submittedName>
</protein>
<evidence type="ECO:0000313" key="3">
    <source>
        <dbReference type="Proteomes" id="UP000092093"/>
    </source>
</evidence>
<dbReference type="Proteomes" id="UP000092093">
    <property type="component" value="Unassembled WGS sequence"/>
</dbReference>
<evidence type="ECO:0000256" key="1">
    <source>
        <dbReference type="SAM" id="Phobius"/>
    </source>
</evidence>
<name>A0A1B7X3M6_APHFL</name>
<proteinExistence type="predicted"/>
<organism evidence="2 3">
    <name type="scientific">Aphanizomenon flos-aquae WA102</name>
    <dbReference type="NCBI Taxonomy" id="1710896"/>
    <lineage>
        <taxon>Bacteria</taxon>
        <taxon>Bacillati</taxon>
        <taxon>Cyanobacteriota</taxon>
        <taxon>Cyanophyceae</taxon>
        <taxon>Nostocales</taxon>
        <taxon>Aphanizomenonaceae</taxon>
        <taxon>Aphanizomenon</taxon>
    </lineage>
</organism>
<gene>
    <name evidence="2" type="ORF">AN484_09535</name>
</gene>
<dbReference type="AlphaFoldDB" id="A0A1B7X3M6"/>
<feature type="transmembrane region" description="Helical" evidence="1">
    <location>
        <begin position="41"/>
        <end position="57"/>
    </location>
</feature>
<reference evidence="2 3" key="1">
    <citation type="submission" date="2015-09" db="EMBL/GenBank/DDBJ databases">
        <title>Aphanizomenon flos-aquae WA102.</title>
        <authorList>
            <person name="Driscoll C."/>
        </authorList>
    </citation>
    <scope>NUCLEOTIDE SEQUENCE [LARGE SCALE GENOMIC DNA]</scope>
    <source>
        <strain evidence="2">WA102</strain>
    </source>
</reference>
<accession>A0A1B7X3M6</accession>
<keyword evidence="1" id="KW-0472">Membrane</keyword>
<comment type="caution">
    <text evidence="2">The sequence shown here is derived from an EMBL/GenBank/DDBJ whole genome shotgun (WGS) entry which is preliminary data.</text>
</comment>
<sequence>MNSKIYRDILINLSLLLVGLYLPFAFIINKYNPTMWEWYERALYVIAVAVTIGYGANQYNKK</sequence>
<keyword evidence="1" id="KW-1133">Transmembrane helix</keyword>
<evidence type="ECO:0000313" key="2">
    <source>
        <dbReference type="EMBL" id="OBQ43976.1"/>
    </source>
</evidence>
<feature type="transmembrane region" description="Helical" evidence="1">
    <location>
        <begin position="9"/>
        <end position="29"/>
    </location>
</feature>
<dbReference type="EMBL" id="LJOW01000036">
    <property type="protein sequence ID" value="OBQ43976.1"/>
    <property type="molecule type" value="Genomic_DNA"/>
</dbReference>
<keyword evidence="1" id="KW-0812">Transmembrane</keyword>